<proteinExistence type="predicted"/>
<feature type="coiled-coil region" evidence="1">
    <location>
        <begin position="79"/>
        <end position="113"/>
    </location>
</feature>
<protein>
    <submittedName>
        <fullName evidence="2">Uncharacterized protein</fullName>
    </submittedName>
</protein>
<accession>A0A850R2Q6</accession>
<dbReference type="Proteomes" id="UP000533429">
    <property type="component" value="Unassembled WGS sequence"/>
</dbReference>
<evidence type="ECO:0000313" key="2">
    <source>
        <dbReference type="EMBL" id="NVP03100.1"/>
    </source>
</evidence>
<evidence type="ECO:0000256" key="1">
    <source>
        <dbReference type="SAM" id="Coils"/>
    </source>
</evidence>
<comment type="caution">
    <text evidence="2">The sequence shown here is derived from an EMBL/GenBank/DDBJ whole genome shotgun (WGS) entry which is preliminary data.</text>
</comment>
<name>A0A850R2Q6_PHODD</name>
<sequence length="189" mass="21308">MREVLDKISQHSSLKRDITNIDKLAKKVSEATGIGYSTLLKKGGNYRHHLEATLIKIIPKSASLISFEDKVPENWVHQKAIYESEIGLLKQELKKAEKSLDQARLAIAHASDHRLTIDDANKHRDMDIKVEKLCRVLATLLDYLAEEQLGIELDAKTGTIVSYGETLMTSELLAPYIEWQKRTSPKSGD</sequence>
<reference evidence="2 3" key="1">
    <citation type="submission" date="2020-06" db="EMBL/GenBank/DDBJ databases">
        <title>Photobacterium damselae subsp. damselae comparative genomics.</title>
        <authorList>
            <person name="Osorio C.R."/>
        </authorList>
    </citation>
    <scope>NUCLEOTIDE SEQUENCE [LARGE SCALE GENOMIC DNA]</scope>
    <source>
        <strain evidence="2 3">TW250/03</strain>
    </source>
</reference>
<evidence type="ECO:0000313" key="3">
    <source>
        <dbReference type="Proteomes" id="UP000533429"/>
    </source>
</evidence>
<dbReference type="EMBL" id="JABXOR010001487">
    <property type="protein sequence ID" value="NVP03100.1"/>
    <property type="molecule type" value="Genomic_DNA"/>
</dbReference>
<keyword evidence="1" id="KW-0175">Coiled coil</keyword>
<organism evidence="2 3">
    <name type="scientific">Photobacterium damselae subsp. damselae</name>
    <name type="common">Listonella damsela</name>
    <dbReference type="NCBI Taxonomy" id="85581"/>
    <lineage>
        <taxon>Bacteria</taxon>
        <taxon>Pseudomonadati</taxon>
        <taxon>Pseudomonadota</taxon>
        <taxon>Gammaproteobacteria</taxon>
        <taxon>Vibrionales</taxon>
        <taxon>Vibrionaceae</taxon>
        <taxon>Photobacterium</taxon>
    </lineage>
</organism>
<dbReference type="AlphaFoldDB" id="A0A850R2Q6"/>
<gene>
    <name evidence="2" type="ORF">HWA77_23100</name>
</gene>